<dbReference type="OrthoDB" id="596770at2"/>
<evidence type="ECO:0000256" key="5">
    <source>
        <dbReference type="ARBA" id="ARBA00023133"/>
    </source>
</evidence>
<dbReference type="HOGENOM" id="CLU_813023_0_0_10"/>
<keyword evidence="6" id="KW-0456">Lyase</keyword>
<comment type="catalytic activity">
    <reaction evidence="8">
        <text>Fe-coproporphyrin III + 2 H(+) = coproporphyrin III + Fe(2+)</text>
        <dbReference type="Rhea" id="RHEA:49572"/>
        <dbReference type="ChEBI" id="CHEBI:15378"/>
        <dbReference type="ChEBI" id="CHEBI:29033"/>
        <dbReference type="ChEBI" id="CHEBI:68438"/>
        <dbReference type="ChEBI" id="CHEBI:131725"/>
        <dbReference type="EC" id="4.99.1.9"/>
    </reaction>
    <physiologicalReaction direction="right-to-left" evidence="8">
        <dbReference type="Rhea" id="RHEA:49574"/>
    </physiologicalReaction>
</comment>
<dbReference type="SUPFAM" id="SSF53800">
    <property type="entry name" value="Chelatase"/>
    <property type="match status" value="1"/>
</dbReference>
<dbReference type="STRING" id="290317.Cpha266_0481"/>
<name>A1BDR1_CHLPD</name>
<dbReference type="RefSeq" id="WP_011744371.1">
    <property type="nucleotide sequence ID" value="NC_008639.1"/>
</dbReference>
<evidence type="ECO:0000256" key="4">
    <source>
        <dbReference type="ARBA" id="ARBA00023004"/>
    </source>
</evidence>
<dbReference type="GO" id="GO:0006783">
    <property type="term" value="P:heme biosynthetic process"/>
    <property type="evidence" value="ECO:0007669"/>
    <property type="project" value="UniProtKB-KW"/>
</dbReference>
<dbReference type="AlphaFoldDB" id="A1BDR1"/>
<evidence type="ECO:0000256" key="1">
    <source>
        <dbReference type="ARBA" id="ARBA00004744"/>
    </source>
</evidence>
<comment type="similarity">
    <text evidence="2">Belongs to the ferrochelatase family.</text>
</comment>
<dbReference type="InterPro" id="IPR001015">
    <property type="entry name" value="Ferrochelatase"/>
</dbReference>
<dbReference type="Proteomes" id="UP000008701">
    <property type="component" value="Chromosome"/>
</dbReference>
<organism evidence="9 10">
    <name type="scientific">Chlorobium phaeobacteroides (strain DSM 266 / SMG 266 / 2430)</name>
    <dbReference type="NCBI Taxonomy" id="290317"/>
    <lineage>
        <taxon>Bacteria</taxon>
        <taxon>Pseudomonadati</taxon>
        <taxon>Chlorobiota</taxon>
        <taxon>Chlorobiia</taxon>
        <taxon>Chlorobiales</taxon>
        <taxon>Chlorobiaceae</taxon>
        <taxon>Chlorobium/Pelodictyon group</taxon>
        <taxon>Chlorobium</taxon>
    </lineage>
</organism>
<dbReference type="Pfam" id="PF00762">
    <property type="entry name" value="Ferrochelatase"/>
    <property type="match status" value="1"/>
</dbReference>
<dbReference type="KEGG" id="cph:Cpha266_0481"/>
<protein>
    <recommendedName>
        <fullName evidence="3">coproporphyrin ferrochelatase</fullName>
        <ecNumber evidence="3">4.99.1.9</ecNumber>
    </recommendedName>
</protein>
<dbReference type="InterPro" id="IPR033644">
    <property type="entry name" value="Ferrochelatase_C"/>
</dbReference>
<gene>
    <name evidence="9" type="ordered locus">Cpha266_0481</name>
</gene>
<comment type="pathway">
    <text evidence="1">Porphyrin-containing compound metabolism; protoheme biosynthesis.</text>
</comment>
<proteinExistence type="inferred from homology"/>
<evidence type="ECO:0000256" key="6">
    <source>
        <dbReference type="ARBA" id="ARBA00023239"/>
    </source>
</evidence>
<dbReference type="GO" id="GO:0004325">
    <property type="term" value="F:ferrochelatase activity"/>
    <property type="evidence" value="ECO:0007669"/>
    <property type="project" value="InterPro"/>
</dbReference>
<keyword evidence="10" id="KW-1185">Reference proteome</keyword>
<evidence type="ECO:0000313" key="10">
    <source>
        <dbReference type="Proteomes" id="UP000008701"/>
    </source>
</evidence>
<keyword evidence="5" id="KW-0350">Heme biosynthesis</keyword>
<evidence type="ECO:0000256" key="7">
    <source>
        <dbReference type="ARBA" id="ARBA00023244"/>
    </source>
</evidence>
<dbReference type="CDD" id="cd03411">
    <property type="entry name" value="Ferrochelatase_N"/>
    <property type="match status" value="1"/>
</dbReference>
<dbReference type="eggNOG" id="COG0276">
    <property type="taxonomic scope" value="Bacteria"/>
</dbReference>
<dbReference type="CDD" id="cd00419">
    <property type="entry name" value="Ferrochelatase_C"/>
    <property type="match status" value="1"/>
</dbReference>
<evidence type="ECO:0000256" key="2">
    <source>
        <dbReference type="ARBA" id="ARBA00007718"/>
    </source>
</evidence>
<evidence type="ECO:0000256" key="8">
    <source>
        <dbReference type="ARBA" id="ARBA00024536"/>
    </source>
</evidence>
<dbReference type="InterPro" id="IPR033659">
    <property type="entry name" value="Ferrochelatase_N"/>
</dbReference>
<dbReference type="Gene3D" id="3.40.50.1400">
    <property type="match status" value="2"/>
</dbReference>
<evidence type="ECO:0000256" key="3">
    <source>
        <dbReference type="ARBA" id="ARBA00013215"/>
    </source>
</evidence>
<evidence type="ECO:0000313" key="9">
    <source>
        <dbReference type="EMBL" id="ABL64538.1"/>
    </source>
</evidence>
<keyword evidence="4" id="KW-0408">Iron</keyword>
<dbReference type="EC" id="4.99.1.9" evidence="3"/>
<dbReference type="UniPathway" id="UPA00252"/>
<reference evidence="9 10" key="1">
    <citation type="submission" date="2006-12" db="EMBL/GenBank/DDBJ databases">
        <title>Complete sequence of Chlorobium phaeobacteroides DSM 266.</title>
        <authorList>
            <consortium name="US DOE Joint Genome Institute"/>
            <person name="Copeland A."/>
            <person name="Lucas S."/>
            <person name="Lapidus A."/>
            <person name="Barry K."/>
            <person name="Detter J.C."/>
            <person name="Glavina del Rio T."/>
            <person name="Hammon N."/>
            <person name="Israni S."/>
            <person name="Pitluck S."/>
            <person name="Goltsman E."/>
            <person name="Schmutz J."/>
            <person name="Larimer F."/>
            <person name="Land M."/>
            <person name="Hauser L."/>
            <person name="Mikhailova N."/>
            <person name="Li T."/>
            <person name="Overmann J."/>
            <person name="Bryant D.A."/>
            <person name="Richardson P."/>
        </authorList>
    </citation>
    <scope>NUCLEOTIDE SEQUENCE [LARGE SCALE GENOMIC DNA]</scope>
    <source>
        <strain evidence="9 10">DSM 266</strain>
    </source>
</reference>
<keyword evidence="7" id="KW-0627">Porphyrin biosynthesis</keyword>
<sequence>MGEKKTIAVVLVAHGEAETSGFLENYRVSRHTLEHAARVMPIAKPLQTLISLSSSLKKKIRPGNSGKGSPQNGITRKQAEVLQNHLDVLSDETDLAFRVIAAFSASPPFMENIIEETRAFDGQILVNMSPMDNSLTCGLLCGYIADTYTGPELTKVKVISGFWRDENLYALYLSHLFEQIAMRPVVEHENRVLLLLFHGTLVADAKGRPPAFRTGHEEVVVFSESIRSAVVKDVRNPYSEVLVAYLNHEVGGEWTKPSFEQVCRQLRQSGARRIDLFAGGYFADGNETIYRAGELAALAETANVVSFPCVNALPAFGRYLAHKIFNTAEQLVTLM</sequence>
<accession>A1BDR1</accession>
<dbReference type="EMBL" id="CP000492">
    <property type="protein sequence ID" value="ABL64538.1"/>
    <property type="molecule type" value="Genomic_DNA"/>
</dbReference>